<evidence type="ECO:0000313" key="16">
    <source>
        <dbReference type="EMBL" id="MEJ8858190.1"/>
    </source>
</evidence>
<dbReference type="Pfam" id="PF00360">
    <property type="entry name" value="PHY"/>
    <property type="match status" value="1"/>
</dbReference>
<dbReference type="InterPro" id="IPR036097">
    <property type="entry name" value="HisK_dim/P_sf"/>
</dbReference>
<dbReference type="SMART" id="SM00065">
    <property type="entry name" value="GAF"/>
    <property type="match status" value="1"/>
</dbReference>
<keyword evidence="4" id="KW-0600">Photoreceptor protein</keyword>
<evidence type="ECO:0000256" key="5">
    <source>
        <dbReference type="ARBA" id="ARBA00022553"/>
    </source>
</evidence>
<evidence type="ECO:0000256" key="10">
    <source>
        <dbReference type="ARBA" id="ARBA00022840"/>
    </source>
</evidence>
<evidence type="ECO:0000259" key="15">
    <source>
        <dbReference type="PROSITE" id="PS50109"/>
    </source>
</evidence>
<dbReference type="PANTHER" id="PTHR43065">
    <property type="entry name" value="SENSOR HISTIDINE KINASE"/>
    <property type="match status" value="1"/>
</dbReference>
<dbReference type="PANTHER" id="PTHR43065:SF10">
    <property type="entry name" value="PEROXIDE STRESS-ACTIVATED HISTIDINE KINASE MAK3"/>
    <property type="match status" value="1"/>
</dbReference>
<dbReference type="Gene3D" id="3.30.565.10">
    <property type="entry name" value="Histidine kinase-like ATPase, C-terminal domain"/>
    <property type="match status" value="1"/>
</dbReference>
<evidence type="ECO:0000256" key="3">
    <source>
        <dbReference type="ARBA" id="ARBA00012438"/>
    </source>
</evidence>
<dbReference type="PRINTS" id="PR01033">
    <property type="entry name" value="PHYTOCHROME"/>
</dbReference>
<keyword evidence="5" id="KW-0597">Phosphoprotein</keyword>
<dbReference type="InterPro" id="IPR029016">
    <property type="entry name" value="GAF-like_dom_sf"/>
</dbReference>
<dbReference type="InterPro" id="IPR013654">
    <property type="entry name" value="PAS_2"/>
</dbReference>
<evidence type="ECO:0000259" key="14">
    <source>
        <dbReference type="PROSITE" id="PS50046"/>
    </source>
</evidence>
<dbReference type="InterPro" id="IPR013515">
    <property type="entry name" value="Phytochrome_cen-reg"/>
</dbReference>
<dbReference type="InterPro" id="IPR043150">
    <property type="entry name" value="Phytochrome_PHY_sf"/>
</dbReference>
<comment type="caution">
    <text evidence="16">The sequence shown here is derived from an EMBL/GenBank/DDBJ whole genome shotgun (WGS) entry which is preliminary data.</text>
</comment>
<dbReference type="SUPFAM" id="SSF47384">
    <property type="entry name" value="Homodimeric domain of signal transducing histidine kinase"/>
    <property type="match status" value="1"/>
</dbReference>
<dbReference type="InterPro" id="IPR003018">
    <property type="entry name" value="GAF"/>
</dbReference>
<keyword evidence="12" id="KW-0902">Two-component regulatory system</keyword>
<dbReference type="Pfam" id="PF01590">
    <property type="entry name" value="GAF"/>
    <property type="match status" value="1"/>
</dbReference>
<dbReference type="InterPro" id="IPR003594">
    <property type="entry name" value="HATPase_dom"/>
</dbReference>
<dbReference type="InterPro" id="IPR001294">
    <property type="entry name" value="Phytochrome"/>
</dbReference>
<feature type="domain" description="Histidine kinase" evidence="15">
    <location>
        <begin position="518"/>
        <end position="728"/>
    </location>
</feature>
<dbReference type="Pfam" id="PF02518">
    <property type="entry name" value="HATPase_c"/>
    <property type="match status" value="1"/>
</dbReference>
<proteinExistence type="inferred from homology"/>
<dbReference type="RefSeq" id="WP_340338255.1">
    <property type="nucleotide sequence ID" value="NZ_JBBKZS010000015.1"/>
</dbReference>
<comment type="catalytic activity">
    <reaction evidence="1">
        <text>ATP + protein L-histidine = ADP + protein N-phospho-L-histidine.</text>
        <dbReference type="EC" id="2.7.13.3"/>
    </reaction>
</comment>
<dbReference type="InterPro" id="IPR035965">
    <property type="entry name" value="PAS-like_dom_sf"/>
</dbReference>
<dbReference type="Proteomes" id="UP001367030">
    <property type="component" value="Unassembled WGS sequence"/>
</dbReference>
<reference evidence="16 17" key="1">
    <citation type="submission" date="2024-03" db="EMBL/GenBank/DDBJ databases">
        <title>Novel species of the genus Variovorax.</title>
        <authorList>
            <person name="Liu Q."/>
            <person name="Xin Y.-H."/>
        </authorList>
    </citation>
    <scope>NUCLEOTIDE SEQUENCE [LARGE SCALE GENOMIC DNA]</scope>
    <source>
        <strain evidence="16 17">KACC 18901</strain>
    </source>
</reference>
<keyword evidence="8" id="KW-0547">Nucleotide-binding</keyword>
<evidence type="ECO:0000313" key="17">
    <source>
        <dbReference type="Proteomes" id="UP001367030"/>
    </source>
</evidence>
<dbReference type="Gene3D" id="3.30.450.270">
    <property type="match status" value="1"/>
</dbReference>
<dbReference type="InterPro" id="IPR016132">
    <property type="entry name" value="Phyto_chromo_attachment"/>
</dbReference>
<dbReference type="SMART" id="SM00387">
    <property type="entry name" value="HATPase_c"/>
    <property type="match status" value="1"/>
</dbReference>
<sequence length="729" mass="78227">MSQPPVTLSTVNLDNCDKEPIHIPGFIQPHGVLLALDRNGILTHASRNARALLPALAPLGERLLPTQLADDAALQDALAQVAQQAATEDGVPVQAVEAVFDGIVHDVVIHGFAGRVLIEFEKRLPGQGALASFALLAHRSMNRMRGRRDIVAMMEEAVAAVRELTGFDRVMAYRFAHDDSGEVIAESCDASLEPYLGRRFPASDIPAQARRLYTINTLRLIADVSDMQVPIDALPGDPAPLDLSHSVLRSVSPIHIEYLKNIGVAASMSVSIVVGGRLWGLIACHHASAHLVPYAIRMACDVLSQILASSVQAALEKAGAARQSAAAVVRSRLVDIVSQGAEAGEGVQALEAAARQTIASDALLLSHAGKRLRSDALPDEAASRLLRWLDTHKDDFIALSEGTAFPSLHAEGARPICGLLAMRFDRLHHGWLVLLRHEQVETITWSGPADKVARVGPLGARLTPNGSLAEWRQMVAGTAVPWDATDLQIARQLLDELGRATAARSAEMERARSQLLAVLGHDLRDPLQSISMAARILEHGQSSADMGQRIAASTGRMERLISQVMDMSRLHGGLGLGLVLRPADFSGIVRGLIDEASLAYPSVRIQAQLPPTLAVQMDADRIAQAVNNLISNARHHGVPGKPVDVHLRAIDGTVVLTVSNAADPIPPETESVLFEALKERSRGNVRNPNGLGLGLYIASEIVKGHRGRISYRYEDGRVVFSVELPVAGT</sequence>
<evidence type="ECO:0000256" key="11">
    <source>
        <dbReference type="ARBA" id="ARBA00022991"/>
    </source>
</evidence>
<keyword evidence="6" id="KW-0716">Sensory transduction</keyword>
<evidence type="ECO:0000256" key="4">
    <source>
        <dbReference type="ARBA" id="ARBA00022543"/>
    </source>
</evidence>
<dbReference type="InterPro" id="IPR036890">
    <property type="entry name" value="HATPase_C_sf"/>
</dbReference>
<keyword evidence="7" id="KW-0808">Transferase</keyword>
<dbReference type="GO" id="GO:0005524">
    <property type="term" value="F:ATP binding"/>
    <property type="evidence" value="ECO:0007669"/>
    <property type="project" value="UniProtKB-KW"/>
</dbReference>
<evidence type="ECO:0000256" key="7">
    <source>
        <dbReference type="ARBA" id="ARBA00022679"/>
    </source>
</evidence>
<keyword evidence="11" id="KW-0157">Chromophore</keyword>
<dbReference type="SUPFAM" id="SSF55785">
    <property type="entry name" value="PYP-like sensor domain (PAS domain)"/>
    <property type="match status" value="1"/>
</dbReference>
<evidence type="ECO:0000256" key="6">
    <source>
        <dbReference type="ARBA" id="ARBA00022606"/>
    </source>
</evidence>
<dbReference type="Gene3D" id="3.30.450.20">
    <property type="entry name" value="PAS domain"/>
    <property type="match status" value="1"/>
</dbReference>
<dbReference type="Pfam" id="PF00512">
    <property type="entry name" value="HisKA"/>
    <property type="match status" value="1"/>
</dbReference>
<gene>
    <name evidence="16" type="ORF">WKW79_26725</name>
</gene>
<evidence type="ECO:0000256" key="12">
    <source>
        <dbReference type="ARBA" id="ARBA00023012"/>
    </source>
</evidence>
<dbReference type="SMART" id="SM00388">
    <property type="entry name" value="HisKA"/>
    <property type="match status" value="1"/>
</dbReference>
<dbReference type="CDD" id="cd00082">
    <property type="entry name" value="HisKA"/>
    <property type="match status" value="1"/>
</dbReference>
<comment type="similarity">
    <text evidence="2">In the N-terminal section; belongs to the phytochrome family.</text>
</comment>
<keyword evidence="13" id="KW-0675">Receptor</keyword>
<dbReference type="SUPFAM" id="SSF55781">
    <property type="entry name" value="GAF domain-like"/>
    <property type="match status" value="2"/>
</dbReference>
<evidence type="ECO:0000256" key="13">
    <source>
        <dbReference type="ARBA" id="ARBA00023170"/>
    </source>
</evidence>
<dbReference type="PROSITE" id="PS50109">
    <property type="entry name" value="HIS_KIN"/>
    <property type="match status" value="1"/>
</dbReference>
<evidence type="ECO:0000256" key="9">
    <source>
        <dbReference type="ARBA" id="ARBA00022777"/>
    </source>
</evidence>
<dbReference type="EMBL" id="JBBKZS010000015">
    <property type="protein sequence ID" value="MEJ8858190.1"/>
    <property type="molecule type" value="Genomic_DNA"/>
</dbReference>
<dbReference type="EC" id="2.7.13.3" evidence="3"/>
<dbReference type="Gene3D" id="1.10.287.130">
    <property type="match status" value="1"/>
</dbReference>
<organism evidence="16 17">
    <name type="scientific">Variovorax robiniae</name>
    <dbReference type="NCBI Taxonomy" id="1836199"/>
    <lineage>
        <taxon>Bacteria</taxon>
        <taxon>Pseudomonadati</taxon>
        <taxon>Pseudomonadota</taxon>
        <taxon>Betaproteobacteria</taxon>
        <taxon>Burkholderiales</taxon>
        <taxon>Comamonadaceae</taxon>
        <taxon>Variovorax</taxon>
    </lineage>
</organism>
<evidence type="ECO:0000256" key="2">
    <source>
        <dbReference type="ARBA" id="ARBA00006402"/>
    </source>
</evidence>
<feature type="domain" description="Phytochrome chromophore attachment site" evidence="14">
    <location>
        <begin position="149"/>
        <end position="305"/>
    </location>
</feature>
<dbReference type="InterPro" id="IPR005467">
    <property type="entry name" value="His_kinase_dom"/>
</dbReference>
<protein>
    <recommendedName>
        <fullName evidence="3">histidine kinase</fullName>
        <ecNumber evidence="3">2.7.13.3</ecNumber>
    </recommendedName>
</protein>
<evidence type="ECO:0000256" key="8">
    <source>
        <dbReference type="ARBA" id="ARBA00022741"/>
    </source>
</evidence>
<dbReference type="Gene3D" id="3.30.450.40">
    <property type="match status" value="1"/>
</dbReference>
<dbReference type="Pfam" id="PF08446">
    <property type="entry name" value="PAS_2"/>
    <property type="match status" value="1"/>
</dbReference>
<keyword evidence="9" id="KW-0418">Kinase</keyword>
<evidence type="ECO:0000256" key="1">
    <source>
        <dbReference type="ARBA" id="ARBA00000085"/>
    </source>
</evidence>
<keyword evidence="10 16" id="KW-0067">ATP-binding</keyword>
<keyword evidence="17" id="KW-1185">Reference proteome</keyword>
<dbReference type="PROSITE" id="PS50046">
    <property type="entry name" value="PHYTOCHROME_2"/>
    <property type="match status" value="1"/>
</dbReference>
<dbReference type="SUPFAM" id="SSF55874">
    <property type="entry name" value="ATPase domain of HSP90 chaperone/DNA topoisomerase II/histidine kinase"/>
    <property type="match status" value="1"/>
</dbReference>
<dbReference type="InterPro" id="IPR003661">
    <property type="entry name" value="HisK_dim/P_dom"/>
</dbReference>
<accession>A0ABU8XED2</accession>
<name>A0ABU8XED2_9BURK</name>